<feature type="region of interest" description="Disordered" evidence="7">
    <location>
        <begin position="31"/>
        <end position="57"/>
    </location>
</feature>
<dbReference type="PROSITE" id="PS00018">
    <property type="entry name" value="EF_HAND_1"/>
    <property type="match status" value="2"/>
</dbReference>
<dbReference type="GO" id="GO:0016020">
    <property type="term" value="C:membrane"/>
    <property type="evidence" value="ECO:0007669"/>
    <property type="project" value="TreeGrafter"/>
</dbReference>
<dbReference type="Pfam" id="PF00569">
    <property type="entry name" value="ZZ"/>
    <property type="match status" value="1"/>
</dbReference>
<dbReference type="AlphaFoldDB" id="A0AA38X1C4"/>
<gene>
    <name evidence="10" type="ORF">H2200_010385</name>
</gene>
<dbReference type="InterPro" id="IPR018247">
    <property type="entry name" value="EF_Hand_1_Ca_BS"/>
</dbReference>
<keyword evidence="11" id="KW-1185">Reference proteome</keyword>
<keyword evidence="3 6" id="KW-0863">Zinc-finger</keyword>
<dbReference type="Gene3D" id="3.30.60.90">
    <property type="match status" value="1"/>
</dbReference>
<name>A0AA38X1C4_9EURO</name>
<dbReference type="GO" id="GO:0005509">
    <property type="term" value="F:calcium ion binding"/>
    <property type="evidence" value="ECO:0007669"/>
    <property type="project" value="InterPro"/>
</dbReference>
<dbReference type="InterPro" id="IPR011992">
    <property type="entry name" value="EF-hand-dom_pair"/>
</dbReference>
<evidence type="ECO:0000256" key="7">
    <source>
        <dbReference type="SAM" id="MobiDB-lite"/>
    </source>
</evidence>
<dbReference type="PRINTS" id="PR00450">
    <property type="entry name" value="RECOVERIN"/>
</dbReference>
<dbReference type="GO" id="GO:0005829">
    <property type="term" value="C:cytosol"/>
    <property type="evidence" value="ECO:0007669"/>
    <property type="project" value="TreeGrafter"/>
</dbReference>
<evidence type="ECO:0000256" key="6">
    <source>
        <dbReference type="PROSITE-ProRule" id="PRU00228"/>
    </source>
</evidence>
<protein>
    <recommendedName>
        <fullName evidence="12">EF hand domain protein</fullName>
    </recommendedName>
</protein>
<dbReference type="PROSITE" id="PS50222">
    <property type="entry name" value="EF_HAND_2"/>
    <property type="match status" value="2"/>
</dbReference>
<dbReference type="SUPFAM" id="SSF47473">
    <property type="entry name" value="EF-hand"/>
    <property type="match status" value="1"/>
</dbReference>
<feature type="domain" description="ZZ-type" evidence="8">
    <location>
        <begin position="293"/>
        <end position="345"/>
    </location>
</feature>
<evidence type="ECO:0000256" key="4">
    <source>
        <dbReference type="ARBA" id="ARBA00022833"/>
    </source>
</evidence>
<dbReference type="Gene3D" id="1.10.238.10">
    <property type="entry name" value="EF-hand"/>
    <property type="match status" value="1"/>
</dbReference>
<dbReference type="Proteomes" id="UP001172673">
    <property type="component" value="Unassembled WGS sequence"/>
</dbReference>
<dbReference type="CDD" id="cd02340">
    <property type="entry name" value="ZZ_NBR1_like"/>
    <property type="match status" value="1"/>
</dbReference>
<evidence type="ECO:0000256" key="1">
    <source>
        <dbReference type="ARBA" id="ARBA00022723"/>
    </source>
</evidence>
<evidence type="ECO:0000313" key="11">
    <source>
        <dbReference type="Proteomes" id="UP001172673"/>
    </source>
</evidence>
<accession>A0AA38X1C4</accession>
<feature type="domain" description="EF-hand" evidence="9">
    <location>
        <begin position="469"/>
        <end position="504"/>
    </location>
</feature>
<evidence type="ECO:0000313" key="10">
    <source>
        <dbReference type="EMBL" id="KAJ9604996.1"/>
    </source>
</evidence>
<dbReference type="InterPro" id="IPR043145">
    <property type="entry name" value="Znf_ZZ_sf"/>
</dbReference>
<dbReference type="Pfam" id="PF13499">
    <property type="entry name" value="EF-hand_7"/>
    <property type="match status" value="1"/>
</dbReference>
<dbReference type="CDD" id="cd00051">
    <property type="entry name" value="EFh"/>
    <property type="match status" value="1"/>
</dbReference>
<dbReference type="InterPro" id="IPR000433">
    <property type="entry name" value="Znf_ZZ"/>
</dbReference>
<dbReference type="SMART" id="SM00291">
    <property type="entry name" value="ZnF_ZZ"/>
    <property type="match status" value="1"/>
</dbReference>
<evidence type="ECO:0000259" key="8">
    <source>
        <dbReference type="PROSITE" id="PS50135"/>
    </source>
</evidence>
<dbReference type="SMART" id="SM00054">
    <property type="entry name" value="EFh"/>
    <property type="match status" value="2"/>
</dbReference>
<dbReference type="SUPFAM" id="SSF57850">
    <property type="entry name" value="RING/U-box"/>
    <property type="match status" value="1"/>
</dbReference>
<dbReference type="EMBL" id="JAPDRK010000017">
    <property type="protein sequence ID" value="KAJ9604996.1"/>
    <property type="molecule type" value="Genomic_DNA"/>
</dbReference>
<comment type="caution">
    <text evidence="10">The sequence shown here is derived from an EMBL/GenBank/DDBJ whole genome shotgun (WGS) entry which is preliminary data.</text>
</comment>
<dbReference type="PROSITE" id="PS01357">
    <property type="entry name" value="ZF_ZZ_1"/>
    <property type="match status" value="1"/>
</dbReference>
<evidence type="ECO:0000259" key="9">
    <source>
        <dbReference type="PROSITE" id="PS50222"/>
    </source>
</evidence>
<dbReference type="PROSITE" id="PS50135">
    <property type="entry name" value="ZF_ZZ_2"/>
    <property type="match status" value="1"/>
</dbReference>
<dbReference type="InterPro" id="IPR028846">
    <property type="entry name" value="Recoverin"/>
</dbReference>
<proteinExistence type="predicted"/>
<feature type="compositionally biased region" description="Low complexity" evidence="7">
    <location>
        <begin position="753"/>
        <end position="765"/>
    </location>
</feature>
<evidence type="ECO:0008006" key="12">
    <source>
        <dbReference type="Google" id="ProtNLM"/>
    </source>
</evidence>
<feature type="region of interest" description="Disordered" evidence="7">
    <location>
        <begin position="940"/>
        <end position="1024"/>
    </location>
</feature>
<dbReference type="GO" id="GO:0008270">
    <property type="term" value="F:zinc ion binding"/>
    <property type="evidence" value="ECO:0007669"/>
    <property type="project" value="UniProtKB-KW"/>
</dbReference>
<feature type="domain" description="EF-hand" evidence="9">
    <location>
        <begin position="433"/>
        <end position="468"/>
    </location>
</feature>
<reference evidence="10" key="1">
    <citation type="submission" date="2022-10" db="EMBL/GenBank/DDBJ databases">
        <title>Culturing micro-colonial fungi from biological soil crusts in the Mojave desert and describing Neophaeococcomyces mojavensis, and introducing the new genera and species Taxawa tesnikishii.</title>
        <authorList>
            <person name="Kurbessoian T."/>
            <person name="Stajich J.E."/>
        </authorList>
    </citation>
    <scope>NUCLEOTIDE SEQUENCE</scope>
    <source>
        <strain evidence="10">TK_41</strain>
    </source>
</reference>
<feature type="region of interest" description="Disordered" evidence="7">
    <location>
        <begin position="718"/>
        <end position="770"/>
    </location>
</feature>
<evidence type="ECO:0000256" key="3">
    <source>
        <dbReference type="ARBA" id="ARBA00022771"/>
    </source>
</evidence>
<keyword evidence="4" id="KW-0862">Zinc</keyword>
<organism evidence="10 11">
    <name type="scientific">Cladophialophora chaetospira</name>
    <dbReference type="NCBI Taxonomy" id="386627"/>
    <lineage>
        <taxon>Eukaryota</taxon>
        <taxon>Fungi</taxon>
        <taxon>Dikarya</taxon>
        <taxon>Ascomycota</taxon>
        <taxon>Pezizomycotina</taxon>
        <taxon>Eurotiomycetes</taxon>
        <taxon>Chaetothyriomycetidae</taxon>
        <taxon>Chaetothyriales</taxon>
        <taxon>Herpotrichiellaceae</taxon>
        <taxon>Cladophialophora</taxon>
    </lineage>
</organism>
<keyword evidence="1" id="KW-0479">Metal-binding</keyword>
<dbReference type="InterPro" id="IPR002048">
    <property type="entry name" value="EF_hand_dom"/>
</dbReference>
<feature type="region of interest" description="Disordered" evidence="7">
    <location>
        <begin position="1081"/>
        <end position="1109"/>
    </location>
</feature>
<evidence type="ECO:0000256" key="2">
    <source>
        <dbReference type="ARBA" id="ARBA00022737"/>
    </source>
</evidence>
<feature type="region of interest" description="Disordered" evidence="7">
    <location>
        <begin position="899"/>
        <end position="927"/>
    </location>
</feature>
<dbReference type="PANTHER" id="PTHR23055">
    <property type="entry name" value="CALCIUM BINDING PROTEINS"/>
    <property type="match status" value="1"/>
</dbReference>
<feature type="region of interest" description="Disordered" evidence="7">
    <location>
        <begin position="243"/>
        <end position="269"/>
    </location>
</feature>
<dbReference type="PANTHER" id="PTHR23055:SF187">
    <property type="entry name" value="EF HAND DOMAIN PROTEIN (AFU_ORTHOLOGUE AFUA_6G07310)"/>
    <property type="match status" value="1"/>
</dbReference>
<keyword evidence="2" id="KW-0677">Repeat</keyword>
<keyword evidence="5" id="KW-0106">Calcium</keyword>
<evidence type="ECO:0000256" key="5">
    <source>
        <dbReference type="ARBA" id="ARBA00022837"/>
    </source>
</evidence>
<sequence>MSTQEYRKPLVLALAGAVALTAVFYTYQHYGRQPRSKPESEPATSLHRSNAIRRPRGARNLGGGYQLILPYDPVEQACQHLRQRNEAGEGYGEYHNPWFFGSPEDFQGLDLNLIPRNLDPILETLQHRLQEDLSPEQRAGLRAHIQGMFVQNFIQEEFPEGYTIGDDCYRLDSKLSAYGILPNITFKVAKAFDQGRVFFFELFNPLLLPASRPVPNPTQTDGATEADGADGILPRQALQALAAPDDNADDSASDISFGRRQHDKEDDPAGSQHLLDLLYQIAAEQARREGYIHRGVECNSCAVHPILGTRYHCANCFDYDLCEACEALGQHNSTHVFLKLRIPAPSRGGMKQILEKWYPGNPDDIVNSLDPMVSKPLLDETRMERTELDALFEQFKCIAGHYYPDDPSGLGIAIDRDNFDAYFLSSKDDKPSPANLIYDRIFAFYDTNQDGLIDFSEYVLGLNRLQDKSRSARLRRIFDGYDLDGDGYVGRKDFLRMFRAYHALSKELSREMIATQADFGYTEEELQETIQASQPISAAFGGGNLFGHESRAGQDKQLQANGDLQLVNGSSGILQTDSDRRGDRARAIGNAVLGDGLRAHPYRAFRREAPEDEPVMSVPYGDYIGSSIGQDEMIEEELAGPDPPLQTYPWPPVLPPTTDDITNALGSQVALEDITDPVDRTRVLYAQTQRLDAAADQVDENRRQIVVNERWRRRDFYLDEEEGMTKPQGYTEPDSSDEEEESPDVKKHIRNGASPRRASMASRSSSKVRFDDSAIDTDYETRSNASTRSIPVNERWGGYELSQAEADIGKDILYQALQQGFNQLLDPLFKEKEDEFMASQETRHARQLDARERQKYTELFVISGNLVDPRQVAEIEALRKRSKKEEAWHVATGNTEHLQHRSAFLSGRNFPVPRDPADDPEWMNGDSSLPAIVAVDAPSSNAAEAEPYRDPTLPQFRPDESELSAPSTYVTEHQQEEAGPSTAPESQTQLSKDEDAPFTTVDGTNESRDNGDPAQSGPQAQFQQPPRLLSQLKDDLPAARNLYYLWQRHDLIDAEANRRGGGGKLSFSEFRRKMVPEDEIQAQAQAQGEGSRNKGKENEDPQTWESSADLGRLAFVGTWLEMASF</sequence>